<evidence type="ECO:0000313" key="2">
    <source>
        <dbReference type="Proteomes" id="UP000282818"/>
    </source>
</evidence>
<dbReference type="InterPro" id="IPR050194">
    <property type="entry name" value="Glycosyltransferase_grp1"/>
</dbReference>
<dbReference type="GO" id="GO:0016757">
    <property type="term" value="F:glycosyltransferase activity"/>
    <property type="evidence" value="ECO:0007669"/>
    <property type="project" value="TreeGrafter"/>
</dbReference>
<evidence type="ECO:0000313" key="1">
    <source>
        <dbReference type="EMBL" id="RVU30322.1"/>
    </source>
</evidence>
<dbReference type="PANTHER" id="PTHR45947">
    <property type="entry name" value="SULFOQUINOVOSYL TRANSFERASE SQD2"/>
    <property type="match status" value="1"/>
</dbReference>
<dbReference type="SUPFAM" id="SSF53756">
    <property type="entry name" value="UDP-Glycosyltransferase/glycogen phosphorylase"/>
    <property type="match status" value="1"/>
</dbReference>
<name>A0A437Q722_9GAMM</name>
<dbReference type="PANTHER" id="PTHR45947:SF3">
    <property type="entry name" value="SULFOQUINOVOSYL TRANSFERASE SQD2"/>
    <property type="match status" value="1"/>
</dbReference>
<keyword evidence="2" id="KW-1185">Reference proteome</keyword>
<proteinExistence type="predicted"/>
<gene>
    <name evidence="1" type="ORF">EOE65_11800</name>
</gene>
<accession>A0A437Q722</accession>
<sequence>MRDFSYQLVVVADEADNQLTDYLTRLGHHNDLVVVLSKAPQHVLQVDQVLVSQEIQSAATFWSALSYLLGTCDKPRLVIRAGALLPEALSLRLLSELCDNDDSQLVGISPLSAQDPLLSVFDQPSLANNLDVDAVDQWVVDYAEGRAWETARLLPSCALLPASSPLWSISADTDKALYAQLKCQGAVFLAANHVYIDDSSLDSAYFALDSLSDNCVANAQDYHPLLPLRHALSELAQRAEAPAKIVPVRPVQLHLAHSWGGGLGRWVEDYIEADQHHNNLVLRPLGTWGRFGQTIALYRSAQMDVPLQTWQLSQSIASTAIHHAEYAQLLTEIVADYQVEAVMVSSVIGQSLDIFALGLPTRVVLHDFYPFCPAIVATYNSACQQCDRARMDGCKQDNEYHRFFTDESNDYFCALRQAFLEAIQQRHVSLIAPSHSVVARYQTLAPVLRQKPITVIPHGLSSTLLESLTMKPLQPANPETLKVVVLGSLAPQKGLTLLKAALDRLAPFCELLLLGCGTDSKGLEKHAHVTRVESFTKGELAGHLASFNPHVGLLLSNVPETFSYTLSELYAIGLPVVATDIGAFSERVTPDAGWLIPIDADALVEQLHLLHQAPELIEQKRVNVKTYAQRTAGQMCDEYAALIDLPENLPRYRVAKRSYMNPYKGVTVQQTQALYIDEQQPFKQIVSEFLRYTQKKVIASPRLPNIVKRIIASAIKLSLKLLRRL</sequence>
<dbReference type="Proteomes" id="UP000282818">
    <property type="component" value="Unassembled WGS sequence"/>
</dbReference>
<dbReference type="Gene3D" id="3.40.50.2000">
    <property type="entry name" value="Glycogen Phosphorylase B"/>
    <property type="match status" value="1"/>
</dbReference>
<dbReference type="RefSeq" id="WP_127694518.1">
    <property type="nucleotide sequence ID" value="NZ_SACQ01000005.1"/>
</dbReference>
<dbReference type="Pfam" id="PF13692">
    <property type="entry name" value="Glyco_trans_1_4"/>
    <property type="match status" value="1"/>
</dbReference>
<comment type="caution">
    <text evidence="1">The sequence shown here is derived from an EMBL/GenBank/DDBJ whole genome shotgun (WGS) entry which is preliminary data.</text>
</comment>
<reference evidence="1 2" key="1">
    <citation type="submission" date="2019-01" db="EMBL/GenBank/DDBJ databases">
        <authorList>
            <person name="Chen W.-M."/>
        </authorList>
    </citation>
    <scope>NUCLEOTIDE SEQUENCE [LARGE SCALE GENOMIC DNA]</scope>
    <source>
        <strain evidence="1 2">HPM-16</strain>
    </source>
</reference>
<dbReference type="AlphaFoldDB" id="A0A437Q722"/>
<dbReference type="EMBL" id="SACQ01000005">
    <property type="protein sequence ID" value="RVU30322.1"/>
    <property type="molecule type" value="Genomic_DNA"/>
</dbReference>
<organism evidence="1 2">
    <name type="scientific">Neptunomonas marina</name>
    <dbReference type="NCBI Taxonomy" id="1815562"/>
    <lineage>
        <taxon>Bacteria</taxon>
        <taxon>Pseudomonadati</taxon>
        <taxon>Pseudomonadota</taxon>
        <taxon>Gammaproteobacteria</taxon>
        <taxon>Oceanospirillales</taxon>
        <taxon>Oceanospirillaceae</taxon>
        <taxon>Neptunomonas</taxon>
    </lineage>
</organism>
<dbReference type="CDD" id="cd03801">
    <property type="entry name" value="GT4_PimA-like"/>
    <property type="match status" value="1"/>
</dbReference>
<keyword evidence="1" id="KW-0808">Transferase</keyword>
<protein>
    <submittedName>
        <fullName evidence="1">Glycosyltransferase</fullName>
    </submittedName>
</protein>